<organism evidence="2 3">
    <name type="scientific">Anaerostipes hominis</name>
    <name type="common">ex Liu et al. 2021</name>
    <dbReference type="NCBI Taxonomy" id="2763018"/>
    <lineage>
        <taxon>Bacteria</taxon>
        <taxon>Bacillati</taxon>
        <taxon>Bacillota</taxon>
        <taxon>Clostridia</taxon>
        <taxon>Lachnospirales</taxon>
        <taxon>Lachnospiraceae</taxon>
        <taxon>Anaerostipes</taxon>
    </lineage>
</organism>
<reference evidence="2 3" key="1">
    <citation type="submission" date="2020-08" db="EMBL/GenBank/DDBJ databases">
        <title>Genome public.</title>
        <authorList>
            <person name="Liu C."/>
            <person name="Sun Q."/>
        </authorList>
    </citation>
    <scope>NUCLEOTIDE SEQUENCE [LARGE SCALE GENOMIC DNA]</scope>
    <source>
        <strain evidence="2 3">NSJ-7</strain>
    </source>
</reference>
<sequence>MMIYHTTVKAAGSDVAAFAKKGFFITFGEPALVSLKDFCYFVEVNPVMGEIKPGSRLVIDGNEYRITEVGSIAAENLGKLGHLTVFFHEDRECLPGSICVEKSRMPELKAGSRISIIE</sequence>
<dbReference type="PANTHER" id="PTHR40398:SF1">
    <property type="entry name" value="PTS SYSTEM GLUCITOL_SORBITOL-SPECIFIC EIIA COMPONENT"/>
    <property type="match status" value="1"/>
</dbReference>
<evidence type="ECO:0000313" key="3">
    <source>
        <dbReference type="Proteomes" id="UP000635828"/>
    </source>
</evidence>
<dbReference type="Gene3D" id="2.40.33.40">
    <property type="entry name" value="Phosphotransferase system, glucitol/sorbitol-specific IIA component"/>
    <property type="match status" value="1"/>
</dbReference>
<protein>
    <submittedName>
        <fullName evidence="2">PTS glucitol/sorbitol transporter subunit IIA</fullName>
    </submittedName>
</protein>
<dbReference type="EMBL" id="JACOOS010000001">
    <property type="protein sequence ID" value="MBC5676258.1"/>
    <property type="molecule type" value="Genomic_DNA"/>
</dbReference>
<dbReference type="PANTHER" id="PTHR40398">
    <property type="entry name" value="PTS SYSTEM GLUCITOL/SORBITOL-SPECIFIC EIIA COMPONENT"/>
    <property type="match status" value="1"/>
</dbReference>
<proteinExistence type="predicted"/>
<dbReference type="InterPro" id="IPR004716">
    <property type="entry name" value="PTS_IIA_glucitol/sorbitol-sp"/>
</dbReference>
<evidence type="ECO:0000256" key="1">
    <source>
        <dbReference type="PROSITE-ProRule" id="PRU00420"/>
    </source>
</evidence>
<evidence type="ECO:0000313" key="2">
    <source>
        <dbReference type="EMBL" id="MBC5676258.1"/>
    </source>
</evidence>
<comment type="caution">
    <text evidence="2">The sequence shown here is derived from an EMBL/GenBank/DDBJ whole genome shotgun (WGS) entry which is preliminary data.</text>
</comment>
<dbReference type="Pfam" id="PF03829">
    <property type="entry name" value="PTSIIA_gutA"/>
    <property type="match status" value="1"/>
</dbReference>
<comment type="caution">
    <text evidence="1">Lacks conserved residue(s) required for the propagation of feature annotation.</text>
</comment>
<dbReference type="Proteomes" id="UP000635828">
    <property type="component" value="Unassembled WGS sequence"/>
</dbReference>
<dbReference type="InterPro" id="IPR036665">
    <property type="entry name" value="PTS_IIA_glucitol/sorbitol_sf"/>
</dbReference>
<gene>
    <name evidence="2" type="ORF">H8S22_01080</name>
</gene>
<dbReference type="SUPFAM" id="SSF141530">
    <property type="entry name" value="PTSIIA/GutA-like"/>
    <property type="match status" value="1"/>
</dbReference>
<dbReference type="PROSITE" id="PS51097">
    <property type="entry name" value="PTS_EIIA_TYPE_5"/>
    <property type="match status" value="1"/>
</dbReference>
<accession>A0ABR7FM17</accession>
<name>A0ABR7FM17_9FIRM</name>
<keyword evidence="3" id="KW-1185">Reference proteome</keyword>